<feature type="domain" description="Cep57 centrosome microtubule-binding" evidence="5">
    <location>
        <begin position="800"/>
        <end position="863"/>
    </location>
</feature>
<evidence type="ECO:0000313" key="7">
    <source>
        <dbReference type="EMBL" id="THH31182.1"/>
    </source>
</evidence>
<dbReference type="OrthoDB" id="76453at2759"/>
<comment type="caution">
    <text evidence="7">The sequence shown here is derived from an EMBL/GenBank/DDBJ whole genome shotgun (WGS) entry which is preliminary data.</text>
</comment>
<evidence type="ECO:0008006" key="9">
    <source>
        <dbReference type="Google" id="ProtNLM"/>
    </source>
</evidence>
<name>A0A4S4MXM5_9APHY</name>
<evidence type="ECO:0000256" key="1">
    <source>
        <dbReference type="ARBA" id="ARBA00004496"/>
    </source>
</evidence>
<evidence type="ECO:0000313" key="8">
    <source>
        <dbReference type="Proteomes" id="UP000308730"/>
    </source>
</evidence>
<dbReference type="InterPro" id="IPR025925">
    <property type="entry name" value="PPC89_CLD"/>
</dbReference>
<keyword evidence="2" id="KW-0963">Cytoplasm</keyword>
<accession>A0A4S4MXM5</accession>
<evidence type="ECO:0000259" key="5">
    <source>
        <dbReference type="Pfam" id="PF06657"/>
    </source>
</evidence>
<feature type="compositionally biased region" description="Acidic residues" evidence="4">
    <location>
        <begin position="597"/>
        <end position="606"/>
    </location>
</feature>
<reference evidence="7 8" key="1">
    <citation type="submission" date="2019-02" db="EMBL/GenBank/DDBJ databases">
        <title>Genome sequencing of the rare red list fungi Antrodiella citrinella (Flaviporus citrinellus).</title>
        <authorList>
            <person name="Buettner E."/>
            <person name="Kellner H."/>
        </authorList>
    </citation>
    <scope>NUCLEOTIDE SEQUENCE [LARGE SCALE GENOMIC DNA]</scope>
    <source>
        <strain evidence="7 8">DSM 108506</strain>
    </source>
</reference>
<feature type="compositionally biased region" description="Polar residues" evidence="4">
    <location>
        <begin position="754"/>
        <end position="771"/>
    </location>
</feature>
<feature type="region of interest" description="Disordered" evidence="4">
    <location>
        <begin position="197"/>
        <end position="272"/>
    </location>
</feature>
<feature type="region of interest" description="Disordered" evidence="4">
    <location>
        <begin position="691"/>
        <end position="716"/>
    </location>
</feature>
<organism evidence="7 8">
    <name type="scientific">Antrodiella citrinella</name>
    <dbReference type="NCBI Taxonomy" id="2447956"/>
    <lineage>
        <taxon>Eukaryota</taxon>
        <taxon>Fungi</taxon>
        <taxon>Dikarya</taxon>
        <taxon>Basidiomycota</taxon>
        <taxon>Agaricomycotina</taxon>
        <taxon>Agaricomycetes</taxon>
        <taxon>Polyporales</taxon>
        <taxon>Steccherinaceae</taxon>
        <taxon>Antrodiella</taxon>
    </lineage>
</organism>
<sequence length="876" mass="96127">MSARYSNPPNLEFNIIGDAVEEHRIQLEQNLQQTDISLNLSSPRYDHSDIEHPRHISDPHSFSGIASFDRSREAMENPSDGLHRPWSYRATDEDDGYNPYAGETMSTAAHHASALTLSAGLGGRGGRRDISLSGAEYDPDRPVQGIMAGMNRKGGGRSLGHSGKTKQTSQTTVDFDPLVVDDTAELDQLFQTYRSEGVSGLQSPPSSGSASPVPQPTVTSPRPKLSDALHRVTFSPKRPRSAQATPHRTPRSGKRAEPGISATPARERSQQSLSYATIRHSMIDEPTVHVHPPTPSQADGSSKFTKFAKGITAELQAENQVRRGANEKVTNVAQSTMRRRPQTTSRPAQSPFRDGATRASVDPDRSGKHFGSKSFSKVKVHLPDVTGLTSAVGSPTKLATGYFLYDANEDGDVEAQLMATLSAVQSKLVYLEAENSVSRRRVLELERELDECKKEVAKERTRVLEPNGAHYREGANNEAYQDNASSPGHRRMGDASRYREAVEEKKALEALVATLRAHLARLTAELSEHRQLLAELRSLRDRDAFTLQEKSRDIDKLKAEVERLSGEVEVLRGVVEEGLKERREVRERSMGTSNTSEGEDDDQSDDQTDHEHVVSAPQASHPMQAKGAVNSDADSVGSTPQTAATSQATQAANAVGSDVSVNSITSRKVRICIDEEELDRISMEVEERRFERSMSRSVGSTSRHHGSSRHQSPVPSPLVVPGSNMGEPVSTLDGVAQEPHDSHTCTLCHRRRQPQSTSGVTSQVRRLSTARSAELGNEERGEGHNQGTSDAPVAGPSNDKLPPQTVLTRVVRELEDDFTHYKAVYVELADQYKVIDAASNVAKRNVLAQHVHEIVDTLEQKARSPLWLMFQVKLTM</sequence>
<proteinExistence type="predicted"/>
<feature type="region of interest" description="Disordered" evidence="4">
    <location>
        <begin position="750"/>
        <end position="803"/>
    </location>
</feature>
<dbReference type="Pfam" id="PF06657">
    <property type="entry name" value="Cep57_MT_bd"/>
    <property type="match status" value="1"/>
</dbReference>
<feature type="region of interest" description="Disordered" evidence="4">
    <location>
        <begin position="150"/>
        <end position="176"/>
    </location>
</feature>
<dbReference type="InterPro" id="IPR024957">
    <property type="entry name" value="Cep57_MT-bd_dom"/>
</dbReference>
<feature type="coiled-coil region" evidence="3">
    <location>
        <begin position="435"/>
        <end position="462"/>
    </location>
</feature>
<protein>
    <recommendedName>
        <fullName evidence="9">Cep57 centrosome microtubule-binding domain-containing protein</fullName>
    </recommendedName>
</protein>
<dbReference type="GO" id="GO:0005737">
    <property type="term" value="C:cytoplasm"/>
    <property type="evidence" value="ECO:0007669"/>
    <property type="project" value="UniProtKB-SubCell"/>
</dbReference>
<feature type="domain" description="PPC89 centrosome localisation" evidence="6">
    <location>
        <begin position="508"/>
        <end position="582"/>
    </location>
</feature>
<dbReference type="GO" id="GO:0008017">
    <property type="term" value="F:microtubule binding"/>
    <property type="evidence" value="ECO:0007669"/>
    <property type="project" value="InterPro"/>
</dbReference>
<feature type="coiled-coil region" evidence="3">
    <location>
        <begin position="498"/>
        <end position="574"/>
    </location>
</feature>
<keyword evidence="8" id="KW-1185">Reference proteome</keyword>
<dbReference type="Proteomes" id="UP000308730">
    <property type="component" value="Unassembled WGS sequence"/>
</dbReference>
<feature type="compositionally biased region" description="Low complexity" evidence="4">
    <location>
        <begin position="197"/>
        <end position="212"/>
    </location>
</feature>
<dbReference type="Pfam" id="PF14197">
    <property type="entry name" value="Cep57_CLD_2"/>
    <property type="match status" value="1"/>
</dbReference>
<keyword evidence="3" id="KW-0175">Coiled coil</keyword>
<dbReference type="EMBL" id="SGPM01000055">
    <property type="protein sequence ID" value="THH31182.1"/>
    <property type="molecule type" value="Genomic_DNA"/>
</dbReference>
<comment type="subcellular location">
    <subcellularLocation>
        <location evidence="1">Cytoplasm</location>
    </subcellularLocation>
</comment>
<feature type="compositionally biased region" description="Polar residues" evidence="4">
    <location>
        <begin position="332"/>
        <end position="348"/>
    </location>
</feature>
<evidence type="ECO:0000259" key="6">
    <source>
        <dbReference type="Pfam" id="PF14197"/>
    </source>
</evidence>
<evidence type="ECO:0000256" key="4">
    <source>
        <dbReference type="SAM" id="MobiDB-lite"/>
    </source>
</evidence>
<feature type="compositionally biased region" description="Low complexity" evidence="4">
    <location>
        <begin position="641"/>
        <end position="654"/>
    </location>
</feature>
<dbReference type="AlphaFoldDB" id="A0A4S4MXM5"/>
<gene>
    <name evidence="7" type="ORF">EUX98_g2995</name>
</gene>
<feature type="region of interest" description="Disordered" evidence="4">
    <location>
        <begin position="332"/>
        <end position="372"/>
    </location>
</feature>
<feature type="region of interest" description="Disordered" evidence="4">
    <location>
        <begin position="582"/>
        <end position="656"/>
    </location>
</feature>
<evidence type="ECO:0000256" key="2">
    <source>
        <dbReference type="ARBA" id="ARBA00022490"/>
    </source>
</evidence>
<evidence type="ECO:0000256" key="3">
    <source>
        <dbReference type="SAM" id="Coils"/>
    </source>
</evidence>